<name>A0ABQ5WE90_9HYPH</name>
<dbReference type="EMBL" id="BSNS01000034">
    <property type="protein sequence ID" value="GLQ58147.1"/>
    <property type="molecule type" value="Genomic_DNA"/>
</dbReference>
<protein>
    <recommendedName>
        <fullName evidence="3">DUF1697 domain-containing protein</fullName>
    </recommendedName>
</protein>
<proteinExistence type="predicted"/>
<dbReference type="Gene3D" id="3.30.70.1280">
    <property type="entry name" value="SP0830-like domains"/>
    <property type="match status" value="1"/>
</dbReference>
<comment type="caution">
    <text evidence="1">The sequence shown here is derived from an EMBL/GenBank/DDBJ whole genome shotgun (WGS) entry which is preliminary data.</text>
</comment>
<evidence type="ECO:0000313" key="1">
    <source>
        <dbReference type="EMBL" id="GLQ58147.1"/>
    </source>
</evidence>
<sequence>METYIALIRAIGPLTHPKMPMAGLREACAKAGFSDVSTVLATGNVLLRSGESRETTLNKLRAVIDGFGLDNAVVLRTPAELAETAAANPFPDALDHPSDYAVFFLAEPAKDARWIASHTGSERLHLRGMDLYVDYPEGVTGSRLMPARIEKRLGVVTTFRNWNTLTKLLAAAEKLAGAS</sequence>
<dbReference type="SUPFAM" id="SSF160379">
    <property type="entry name" value="SP0830-like"/>
    <property type="match status" value="1"/>
</dbReference>
<dbReference type="PANTHER" id="PTHR36439:SF1">
    <property type="entry name" value="DUF1697 DOMAIN-CONTAINING PROTEIN"/>
    <property type="match status" value="1"/>
</dbReference>
<evidence type="ECO:0000313" key="2">
    <source>
        <dbReference type="Proteomes" id="UP001156691"/>
    </source>
</evidence>
<dbReference type="InterPro" id="IPR012545">
    <property type="entry name" value="DUF1697"/>
</dbReference>
<evidence type="ECO:0008006" key="3">
    <source>
        <dbReference type="Google" id="ProtNLM"/>
    </source>
</evidence>
<dbReference type="PIRSF" id="PIRSF008502">
    <property type="entry name" value="UCP008502"/>
    <property type="match status" value="1"/>
</dbReference>
<reference evidence="2" key="1">
    <citation type="journal article" date="2019" name="Int. J. Syst. Evol. Microbiol.">
        <title>The Global Catalogue of Microorganisms (GCM) 10K type strain sequencing project: providing services to taxonomists for standard genome sequencing and annotation.</title>
        <authorList>
            <consortium name="The Broad Institute Genomics Platform"/>
            <consortium name="The Broad Institute Genome Sequencing Center for Infectious Disease"/>
            <person name="Wu L."/>
            <person name="Ma J."/>
        </authorList>
    </citation>
    <scope>NUCLEOTIDE SEQUENCE [LARGE SCALE GENOMIC DNA]</scope>
    <source>
        <strain evidence="2">NBRC 112416</strain>
    </source>
</reference>
<dbReference type="RefSeq" id="WP_284343542.1">
    <property type="nucleotide sequence ID" value="NZ_BSNS01000034.1"/>
</dbReference>
<keyword evidence="2" id="KW-1185">Reference proteome</keyword>
<dbReference type="Pfam" id="PF08002">
    <property type="entry name" value="DUF1697"/>
    <property type="match status" value="1"/>
</dbReference>
<dbReference type="Proteomes" id="UP001156691">
    <property type="component" value="Unassembled WGS sequence"/>
</dbReference>
<accession>A0ABQ5WE90</accession>
<gene>
    <name evidence="1" type="ORF">GCM10010862_54060</name>
</gene>
<dbReference type="PANTHER" id="PTHR36439">
    <property type="entry name" value="BLL4334 PROTEIN"/>
    <property type="match status" value="1"/>
</dbReference>
<organism evidence="1 2">
    <name type="scientific">Devosia nitrariae</name>
    <dbReference type="NCBI Taxonomy" id="2071872"/>
    <lineage>
        <taxon>Bacteria</taxon>
        <taxon>Pseudomonadati</taxon>
        <taxon>Pseudomonadota</taxon>
        <taxon>Alphaproteobacteria</taxon>
        <taxon>Hyphomicrobiales</taxon>
        <taxon>Devosiaceae</taxon>
        <taxon>Devosia</taxon>
    </lineage>
</organism>